<feature type="compositionally biased region" description="Polar residues" evidence="2">
    <location>
        <begin position="92"/>
        <end position="101"/>
    </location>
</feature>
<evidence type="ECO:0000256" key="1">
    <source>
        <dbReference type="SAM" id="Coils"/>
    </source>
</evidence>
<dbReference type="OrthoDB" id="10270372at2759"/>
<dbReference type="AlphaFoldDB" id="A0A813CF44"/>
<reference evidence="3" key="1">
    <citation type="submission" date="2021-02" db="EMBL/GenBank/DDBJ databases">
        <authorList>
            <person name="Dougan E. K."/>
            <person name="Rhodes N."/>
            <person name="Thang M."/>
            <person name="Chan C."/>
        </authorList>
    </citation>
    <scope>NUCLEOTIDE SEQUENCE</scope>
</reference>
<feature type="coiled-coil region" evidence="1">
    <location>
        <begin position="42"/>
        <end position="76"/>
    </location>
</feature>
<keyword evidence="4" id="KW-1185">Reference proteome</keyword>
<evidence type="ECO:0000313" key="3">
    <source>
        <dbReference type="EMBL" id="CAE7942288.1"/>
    </source>
</evidence>
<dbReference type="EMBL" id="CAJNJA010096186">
    <property type="protein sequence ID" value="CAE7942288.1"/>
    <property type="molecule type" value="Genomic_DNA"/>
</dbReference>
<evidence type="ECO:0000256" key="2">
    <source>
        <dbReference type="SAM" id="MobiDB-lite"/>
    </source>
</evidence>
<evidence type="ECO:0000313" key="4">
    <source>
        <dbReference type="Proteomes" id="UP000601435"/>
    </source>
</evidence>
<organism evidence="3 4">
    <name type="scientific">Symbiodinium necroappetens</name>
    <dbReference type="NCBI Taxonomy" id="1628268"/>
    <lineage>
        <taxon>Eukaryota</taxon>
        <taxon>Sar</taxon>
        <taxon>Alveolata</taxon>
        <taxon>Dinophyceae</taxon>
        <taxon>Suessiales</taxon>
        <taxon>Symbiodiniaceae</taxon>
        <taxon>Symbiodinium</taxon>
    </lineage>
</organism>
<dbReference type="Proteomes" id="UP000601435">
    <property type="component" value="Unassembled WGS sequence"/>
</dbReference>
<comment type="caution">
    <text evidence="3">The sequence shown here is derived from an EMBL/GenBank/DDBJ whole genome shotgun (WGS) entry which is preliminary data.</text>
</comment>
<accession>A0A813CF44</accession>
<name>A0A813CF44_9DINO</name>
<sequence length="131" mass="14364">MPWNGVKEWEGHNEADEHCSGRPGAVIAGAHPHSMGKCWAQAREEMQKRACVEEELQELRAEKSKLQEELRNVAEVAKGSLETSMPARHVGGSSTPSSQSVIADPLVRPELPTEGPAQNCSDNCKNRCNMM</sequence>
<proteinExistence type="predicted"/>
<keyword evidence="1" id="KW-0175">Coiled coil</keyword>
<feature type="region of interest" description="Disordered" evidence="2">
    <location>
        <begin position="80"/>
        <end position="101"/>
    </location>
</feature>
<protein>
    <submittedName>
        <fullName evidence="3">Lrrc56 protein</fullName>
    </submittedName>
</protein>
<gene>
    <name evidence="3" type="primary">Lrrc56</name>
    <name evidence="3" type="ORF">SNEC2469_LOCUS34603</name>
</gene>